<evidence type="ECO:0000313" key="1">
    <source>
        <dbReference type="EMBL" id="CAM9513675.1"/>
    </source>
</evidence>
<gene>
    <name evidence="1" type="ORF">MRATA1EN22A_LOCUS3591</name>
</gene>
<organism evidence="1 2">
    <name type="scientific">Rangifer tarandus platyrhynchus</name>
    <name type="common">Svalbard reindeer</name>
    <dbReference type="NCBI Taxonomy" id="3082113"/>
    <lineage>
        <taxon>Eukaryota</taxon>
        <taxon>Metazoa</taxon>
        <taxon>Chordata</taxon>
        <taxon>Craniata</taxon>
        <taxon>Vertebrata</taxon>
        <taxon>Euteleostomi</taxon>
        <taxon>Mammalia</taxon>
        <taxon>Eutheria</taxon>
        <taxon>Laurasiatheria</taxon>
        <taxon>Artiodactyla</taxon>
        <taxon>Ruminantia</taxon>
        <taxon>Pecora</taxon>
        <taxon>Cervidae</taxon>
        <taxon>Odocoileinae</taxon>
        <taxon>Rangifer</taxon>
    </lineage>
</organism>
<dbReference type="EMBL" id="OX596095">
    <property type="protein sequence ID" value="CAM9513675.1"/>
    <property type="molecule type" value="Genomic_DNA"/>
</dbReference>
<dbReference type="Proteomes" id="UP001162501">
    <property type="component" value="Chromosome 11"/>
</dbReference>
<name>A0AC59YA51_RANTA</name>
<reference evidence="1" key="1">
    <citation type="submission" date="2023-05" db="EMBL/GenBank/DDBJ databases">
        <authorList>
            <consortium name="ELIXIR-Norway"/>
        </authorList>
    </citation>
    <scope>NUCLEOTIDE SEQUENCE</scope>
</reference>
<protein>
    <submittedName>
        <fullName evidence="1">Uncharacterized protein</fullName>
    </submittedName>
</protein>
<sequence length="168" mass="18224">MGAWNSQTCLGAMRESGAGEGVSCDSPETATSSCPSRPPANPTPLTPGPQSPGKSTKGLGYSSWEQKEKGDGGRRQKNFEVQERCTDRVHKGDDIFQQSDNKVERVWGRGGGCCEERTEAENGNTRNTRPRGYQSQVRPLCKGPRSSLTPRTTPVKVRALPSFPSRGQ</sequence>
<accession>A0AC59YA51</accession>
<evidence type="ECO:0000313" key="2">
    <source>
        <dbReference type="Proteomes" id="UP001162501"/>
    </source>
</evidence>
<proteinExistence type="predicted"/>
<reference evidence="1" key="2">
    <citation type="submission" date="2025-03" db="EMBL/GenBank/DDBJ databases">
        <authorList>
            <consortium name="ELIXIR-Norway"/>
            <consortium name="Elixir Norway"/>
        </authorList>
    </citation>
    <scope>NUCLEOTIDE SEQUENCE</scope>
</reference>